<sequence>MYRIIGRHLLGLHGPLAIFDAMAGAGAARHLQYDCFADRHIGPSDIEKQLMLNYLGFKVSFVIKKF</sequence>
<gene>
    <name evidence="1" type="ORF">GPUH_LOCUS18831</name>
</gene>
<name>A0A183ECZ0_9BILA</name>
<evidence type="ECO:0000313" key="2">
    <source>
        <dbReference type="Proteomes" id="UP000271098"/>
    </source>
</evidence>
<protein>
    <submittedName>
        <fullName evidence="3">DNA methylase</fullName>
    </submittedName>
</protein>
<reference evidence="3" key="1">
    <citation type="submission" date="2016-06" db="UniProtKB">
        <authorList>
            <consortium name="WormBaseParasite"/>
        </authorList>
    </citation>
    <scope>IDENTIFICATION</scope>
</reference>
<dbReference type="WBParaSite" id="GPUH_0001885601-mRNA-1">
    <property type="protein sequence ID" value="GPUH_0001885601-mRNA-1"/>
    <property type="gene ID" value="GPUH_0001885601"/>
</dbReference>
<proteinExistence type="predicted"/>
<organism evidence="3">
    <name type="scientific">Gongylonema pulchrum</name>
    <dbReference type="NCBI Taxonomy" id="637853"/>
    <lineage>
        <taxon>Eukaryota</taxon>
        <taxon>Metazoa</taxon>
        <taxon>Ecdysozoa</taxon>
        <taxon>Nematoda</taxon>
        <taxon>Chromadorea</taxon>
        <taxon>Rhabditida</taxon>
        <taxon>Spirurina</taxon>
        <taxon>Spiruromorpha</taxon>
        <taxon>Spiruroidea</taxon>
        <taxon>Gongylonematidae</taxon>
        <taxon>Gongylonema</taxon>
    </lineage>
</organism>
<evidence type="ECO:0000313" key="1">
    <source>
        <dbReference type="EMBL" id="VDN32540.1"/>
    </source>
</evidence>
<evidence type="ECO:0000313" key="3">
    <source>
        <dbReference type="WBParaSite" id="GPUH_0001885601-mRNA-1"/>
    </source>
</evidence>
<keyword evidence="2" id="KW-1185">Reference proteome</keyword>
<dbReference type="Proteomes" id="UP000271098">
    <property type="component" value="Unassembled WGS sequence"/>
</dbReference>
<accession>A0A183ECZ0</accession>
<reference evidence="1 2" key="2">
    <citation type="submission" date="2018-11" db="EMBL/GenBank/DDBJ databases">
        <authorList>
            <consortium name="Pathogen Informatics"/>
        </authorList>
    </citation>
    <scope>NUCLEOTIDE SEQUENCE [LARGE SCALE GENOMIC DNA]</scope>
</reference>
<dbReference type="EMBL" id="UYRT01087419">
    <property type="protein sequence ID" value="VDN32540.1"/>
    <property type="molecule type" value="Genomic_DNA"/>
</dbReference>
<dbReference type="AlphaFoldDB" id="A0A183ECZ0"/>
<dbReference type="OrthoDB" id="5869921at2759"/>